<evidence type="ECO:0000256" key="2">
    <source>
        <dbReference type="ARBA" id="ARBA00010050"/>
    </source>
</evidence>
<dbReference type="GeneID" id="30201289"/>
<keyword evidence="4 7" id="KW-0931">ER-Golgi transport</keyword>
<comment type="function">
    <text evidence="7">Required for vesicular transport between the endoplasmic reticulum and the Golgi apparatus.</text>
</comment>
<keyword evidence="3 7" id="KW-0813">Transport</keyword>
<keyword evidence="9" id="KW-1185">Reference proteome</keyword>
<dbReference type="GO" id="GO:0005829">
    <property type="term" value="C:cytosol"/>
    <property type="evidence" value="ECO:0007669"/>
    <property type="project" value="EnsemblFungi"/>
</dbReference>
<dbReference type="PANTHER" id="PTHR13768:SF8">
    <property type="entry name" value="ALPHA-SOLUBLE NSF ATTACHMENT PROTEIN"/>
    <property type="match status" value="1"/>
</dbReference>
<dbReference type="InterPro" id="IPR000744">
    <property type="entry name" value="NSF_attach"/>
</dbReference>
<keyword evidence="5 7" id="KW-0653">Protein transport</keyword>
<protein>
    <recommendedName>
        <fullName evidence="10">Vesicular-fusion protein SEC17</fullName>
    </recommendedName>
</protein>
<dbReference type="AlphaFoldDB" id="A0A1E3P9V0"/>
<dbReference type="GO" id="GO:0005483">
    <property type="term" value="F:soluble NSF attachment protein activity"/>
    <property type="evidence" value="ECO:0007669"/>
    <property type="project" value="EnsemblFungi"/>
</dbReference>
<dbReference type="FunFam" id="1.25.40.10:FF:000049">
    <property type="entry name" value="Alpha-soluble NSF attachment protein-like"/>
    <property type="match status" value="1"/>
</dbReference>
<evidence type="ECO:0000256" key="7">
    <source>
        <dbReference type="RuleBase" id="RU367013"/>
    </source>
</evidence>
<dbReference type="GO" id="GO:0042144">
    <property type="term" value="P:vacuole fusion, non-autophagic"/>
    <property type="evidence" value="ECO:0007669"/>
    <property type="project" value="EnsemblFungi"/>
</dbReference>
<dbReference type="GO" id="GO:0031201">
    <property type="term" value="C:SNARE complex"/>
    <property type="evidence" value="ECO:0007669"/>
    <property type="project" value="EnsemblFungi"/>
</dbReference>
<comment type="subcellular location">
    <subcellularLocation>
        <location evidence="1 7">Membrane</location>
        <topology evidence="1 7">Peripheral membrane protein</topology>
    </subcellularLocation>
</comment>
<evidence type="ECO:0000313" key="9">
    <source>
        <dbReference type="Proteomes" id="UP000094112"/>
    </source>
</evidence>
<evidence type="ECO:0008006" key="10">
    <source>
        <dbReference type="Google" id="ProtNLM"/>
    </source>
</evidence>
<dbReference type="RefSeq" id="XP_019041378.1">
    <property type="nucleotide sequence ID" value="XM_019184043.1"/>
</dbReference>
<evidence type="ECO:0000313" key="8">
    <source>
        <dbReference type="EMBL" id="ODQ62171.1"/>
    </source>
</evidence>
<proteinExistence type="inferred from homology"/>
<dbReference type="GO" id="GO:0006886">
    <property type="term" value="P:intracellular protein transport"/>
    <property type="evidence" value="ECO:0007669"/>
    <property type="project" value="UniProtKB-UniRule"/>
</dbReference>
<gene>
    <name evidence="8" type="ORF">WICANDRAFT_66466</name>
</gene>
<evidence type="ECO:0000256" key="6">
    <source>
        <dbReference type="ARBA" id="ARBA00023136"/>
    </source>
</evidence>
<dbReference type="GO" id="GO:0006914">
    <property type="term" value="P:autophagy"/>
    <property type="evidence" value="ECO:0007669"/>
    <property type="project" value="EnsemblFungi"/>
</dbReference>
<dbReference type="OrthoDB" id="9984275at2759"/>
<name>A0A1E3P9V0_WICAA</name>
<evidence type="ECO:0000256" key="4">
    <source>
        <dbReference type="ARBA" id="ARBA00022892"/>
    </source>
</evidence>
<dbReference type="PRINTS" id="PR00448">
    <property type="entry name" value="NSFATTACHMNT"/>
</dbReference>
<dbReference type="EMBL" id="KV454208">
    <property type="protein sequence ID" value="ODQ62171.1"/>
    <property type="molecule type" value="Genomic_DNA"/>
</dbReference>
<dbReference type="SUPFAM" id="SSF48452">
    <property type="entry name" value="TPR-like"/>
    <property type="match status" value="1"/>
</dbReference>
<dbReference type="GO" id="GO:0001671">
    <property type="term" value="F:ATPase activator activity"/>
    <property type="evidence" value="ECO:0007669"/>
    <property type="project" value="EnsemblFungi"/>
</dbReference>
<dbReference type="Pfam" id="PF14938">
    <property type="entry name" value="SNAP"/>
    <property type="match status" value="1"/>
</dbReference>
<dbReference type="GO" id="GO:0048280">
    <property type="term" value="P:vesicle fusion with Golgi apparatus"/>
    <property type="evidence" value="ECO:0007669"/>
    <property type="project" value="EnsemblFungi"/>
</dbReference>
<dbReference type="Gene3D" id="1.25.40.10">
    <property type="entry name" value="Tetratricopeptide repeat domain"/>
    <property type="match status" value="1"/>
</dbReference>
<dbReference type="PANTHER" id="PTHR13768">
    <property type="entry name" value="SOLUBLE NSF ATTACHMENT PROTEIN SNAP"/>
    <property type="match status" value="1"/>
</dbReference>
<organism evidence="8 9">
    <name type="scientific">Wickerhamomyces anomalus (strain ATCC 58044 / CBS 1984 / NCYC 433 / NRRL Y-366-8)</name>
    <name type="common">Yeast</name>
    <name type="synonym">Hansenula anomala</name>
    <dbReference type="NCBI Taxonomy" id="683960"/>
    <lineage>
        <taxon>Eukaryota</taxon>
        <taxon>Fungi</taxon>
        <taxon>Dikarya</taxon>
        <taxon>Ascomycota</taxon>
        <taxon>Saccharomycotina</taxon>
        <taxon>Saccharomycetes</taxon>
        <taxon>Phaffomycetales</taxon>
        <taxon>Wickerhamomycetaceae</taxon>
        <taxon>Wickerhamomyces</taxon>
    </lineage>
</organism>
<dbReference type="GO" id="GO:0019905">
    <property type="term" value="F:syntaxin binding"/>
    <property type="evidence" value="ECO:0007669"/>
    <property type="project" value="TreeGrafter"/>
</dbReference>
<dbReference type="STRING" id="683960.A0A1E3P9V0"/>
<dbReference type="GO" id="GO:0005774">
    <property type="term" value="C:vacuolar membrane"/>
    <property type="evidence" value="ECO:0007669"/>
    <property type="project" value="TreeGrafter"/>
</dbReference>
<evidence type="ECO:0000256" key="5">
    <source>
        <dbReference type="ARBA" id="ARBA00022927"/>
    </source>
</evidence>
<dbReference type="Proteomes" id="UP000094112">
    <property type="component" value="Unassembled WGS sequence"/>
</dbReference>
<reference evidence="8 9" key="1">
    <citation type="journal article" date="2016" name="Proc. Natl. Acad. Sci. U.S.A.">
        <title>Comparative genomics of biotechnologically important yeasts.</title>
        <authorList>
            <person name="Riley R."/>
            <person name="Haridas S."/>
            <person name="Wolfe K.H."/>
            <person name="Lopes M.R."/>
            <person name="Hittinger C.T."/>
            <person name="Goeker M."/>
            <person name="Salamov A.A."/>
            <person name="Wisecaver J.H."/>
            <person name="Long T.M."/>
            <person name="Calvey C.H."/>
            <person name="Aerts A.L."/>
            <person name="Barry K.W."/>
            <person name="Choi C."/>
            <person name="Clum A."/>
            <person name="Coughlan A.Y."/>
            <person name="Deshpande S."/>
            <person name="Douglass A.P."/>
            <person name="Hanson S.J."/>
            <person name="Klenk H.-P."/>
            <person name="LaButti K.M."/>
            <person name="Lapidus A."/>
            <person name="Lindquist E.A."/>
            <person name="Lipzen A.M."/>
            <person name="Meier-Kolthoff J.P."/>
            <person name="Ohm R.A."/>
            <person name="Otillar R.P."/>
            <person name="Pangilinan J.L."/>
            <person name="Peng Y."/>
            <person name="Rokas A."/>
            <person name="Rosa C.A."/>
            <person name="Scheuner C."/>
            <person name="Sibirny A.A."/>
            <person name="Slot J.C."/>
            <person name="Stielow J.B."/>
            <person name="Sun H."/>
            <person name="Kurtzman C.P."/>
            <person name="Blackwell M."/>
            <person name="Grigoriev I.V."/>
            <person name="Jeffries T.W."/>
        </authorList>
    </citation>
    <scope>NUCLEOTIDE SEQUENCE [LARGE SCALE GENOMIC DNA]</scope>
    <source>
        <strain evidence="9">ATCC 58044 / CBS 1984 / NCYC 433 / NRRL Y-366-8</strain>
    </source>
</reference>
<accession>A0A1E3P9V0</accession>
<evidence type="ECO:0000256" key="3">
    <source>
        <dbReference type="ARBA" id="ARBA00022448"/>
    </source>
</evidence>
<evidence type="ECO:0000256" key="1">
    <source>
        <dbReference type="ARBA" id="ARBA00004170"/>
    </source>
</evidence>
<comment type="similarity">
    <text evidence="2 7">Belongs to the SNAP family.</text>
</comment>
<dbReference type="InterPro" id="IPR011990">
    <property type="entry name" value="TPR-like_helical_dom_sf"/>
</dbReference>
<dbReference type="CDD" id="cd15832">
    <property type="entry name" value="SNAP"/>
    <property type="match status" value="1"/>
</dbReference>
<sequence length="292" mass="32935">MSDPESLVQQADKKAASKQSFLGGIFGSSKAYQLEEASDLYVQAANIYRLRKQGQKAGECFEKAAKAQLQNDSKDEAANTLVDAFKSYKSEDAASAARVLEQAIEFFTLRGQFRRAANFKNDIAQIYEEELFDIPKALQSYQDAGDWYESDNAQALANKAFLKCADLNALDGKYIEANEIYKKIVKNSLNNNLSRWSLKDYFVKVVLCYLAADDKVAANKYLEETLTLDSSFQSTREYKLLRDVVDAVGEGDAQKLANTLYEYDQFSKLDKWKTTILLKIKNTIIEADDDLL</sequence>
<dbReference type="GO" id="GO:0035494">
    <property type="term" value="P:SNARE complex disassembly"/>
    <property type="evidence" value="ECO:0007669"/>
    <property type="project" value="EnsemblFungi"/>
</dbReference>
<keyword evidence="6 7" id="KW-0472">Membrane</keyword>